<evidence type="ECO:0000256" key="1">
    <source>
        <dbReference type="ARBA" id="ARBA00004752"/>
    </source>
</evidence>
<keyword evidence="7 9" id="KW-0573">Peptidoglycan synthesis</keyword>
<accession>A0A5C5Y329</accession>
<dbReference type="SUPFAM" id="SSF141523">
    <property type="entry name" value="L,D-transpeptidase catalytic domain-like"/>
    <property type="match status" value="1"/>
</dbReference>
<dbReference type="Gene3D" id="2.40.440.10">
    <property type="entry name" value="L,D-transpeptidase catalytic domain-like"/>
    <property type="match status" value="1"/>
</dbReference>
<evidence type="ECO:0000259" key="11">
    <source>
        <dbReference type="PROSITE" id="PS51782"/>
    </source>
</evidence>
<evidence type="ECO:0000256" key="8">
    <source>
        <dbReference type="ARBA" id="ARBA00023316"/>
    </source>
</evidence>
<dbReference type="OrthoDB" id="9787225at2"/>
<dbReference type="RefSeq" id="WP_145298505.1">
    <property type="nucleotide sequence ID" value="NZ_CP036319.1"/>
</dbReference>
<dbReference type="SUPFAM" id="SSF54106">
    <property type="entry name" value="LysM domain"/>
    <property type="match status" value="1"/>
</dbReference>
<dbReference type="InterPro" id="IPR050979">
    <property type="entry name" value="LD-transpeptidase"/>
</dbReference>
<dbReference type="GO" id="GO:0071972">
    <property type="term" value="F:peptidoglycan L,D-transpeptidase activity"/>
    <property type="evidence" value="ECO:0007669"/>
    <property type="project" value="TreeGrafter"/>
</dbReference>
<protein>
    <submittedName>
        <fullName evidence="13">Putative L,D-transpeptidase YkuD</fullName>
        <ecNumber evidence="13">2.-.-.-</ecNumber>
    </submittedName>
</protein>
<dbReference type="InterPro" id="IPR005490">
    <property type="entry name" value="LD_TPept_cat_dom"/>
</dbReference>
<comment type="pathway">
    <text evidence="1 9">Cell wall biogenesis; peptidoglycan biosynthesis.</text>
</comment>
<keyword evidence="3" id="KW-0328">Glycosyltransferase</keyword>
<evidence type="ECO:0000256" key="7">
    <source>
        <dbReference type="ARBA" id="ARBA00022984"/>
    </source>
</evidence>
<dbReference type="GO" id="GO:0016757">
    <property type="term" value="F:glycosyltransferase activity"/>
    <property type="evidence" value="ECO:0007669"/>
    <property type="project" value="UniProtKB-KW"/>
</dbReference>
<proteinExistence type="inferred from homology"/>
<evidence type="ECO:0000313" key="14">
    <source>
        <dbReference type="Proteomes" id="UP000317238"/>
    </source>
</evidence>
<keyword evidence="5" id="KW-0378">Hydrolase</keyword>
<feature type="region of interest" description="Disordered" evidence="10">
    <location>
        <begin position="185"/>
        <end position="223"/>
    </location>
</feature>
<dbReference type="Pfam" id="PF03734">
    <property type="entry name" value="YkuD"/>
    <property type="match status" value="1"/>
</dbReference>
<evidence type="ECO:0000256" key="4">
    <source>
        <dbReference type="ARBA" id="ARBA00022679"/>
    </source>
</evidence>
<dbReference type="CDD" id="cd00118">
    <property type="entry name" value="LysM"/>
    <property type="match status" value="1"/>
</dbReference>
<dbReference type="UniPathway" id="UPA00219"/>
<evidence type="ECO:0000256" key="10">
    <source>
        <dbReference type="SAM" id="MobiDB-lite"/>
    </source>
</evidence>
<comment type="similarity">
    <text evidence="2">Belongs to the YkuD family.</text>
</comment>
<feature type="domain" description="L,D-TPase catalytic" evidence="12">
    <location>
        <begin position="358"/>
        <end position="475"/>
    </location>
</feature>
<evidence type="ECO:0000256" key="6">
    <source>
        <dbReference type="ARBA" id="ARBA00022960"/>
    </source>
</evidence>
<evidence type="ECO:0000256" key="2">
    <source>
        <dbReference type="ARBA" id="ARBA00005992"/>
    </source>
</evidence>
<organism evidence="13 14">
    <name type="scientific">Crateriforma conspicua</name>
    <dbReference type="NCBI Taxonomy" id="2527996"/>
    <lineage>
        <taxon>Bacteria</taxon>
        <taxon>Pseudomonadati</taxon>
        <taxon>Planctomycetota</taxon>
        <taxon>Planctomycetia</taxon>
        <taxon>Planctomycetales</taxon>
        <taxon>Planctomycetaceae</taxon>
        <taxon>Crateriforma</taxon>
    </lineage>
</organism>
<dbReference type="InterPro" id="IPR018392">
    <property type="entry name" value="LysM"/>
</dbReference>
<sequence length="476" mass="49956">MQTLKTSAIVVLLVTVMYAAYVSLTTPPQTAGPEMDELVRATEEFGIDVGMPGDLDISLGDEMGDFDTGTAFASGDPMMADGGAMPPAGVAQTGVTGSIDDQSSSLLGVGGGAIHGDISDQYADLGGPTTSTPEMDLPDTGGQTADIQINGTEQFDSTGRDDFNMPSAEVAGAVFDGTDSGWNQQVSAQSDMPTSVSAESDGSAIDALGSNTPTFADVGQGGIRENPLFDSADVAKDSSQSSSSDFGLANAVHMADQQYANDQKKQALATLSLFFEKPGLSDADREVLLSRLDPLAREVVYSTKHLLEQPHRVGQNETLMQVAAKYEIPWQLLANINGIDDPITVLPGTDLKVLRGPFRATVDLERDEMTLFLGDLYAGRFPIAIGSDPTPREGTFTVLDKQSARTYYDAAGSPIPPGSPNNPYGSMWMDLGGQLCIHGSPNSNSPTDKGCISVAGRFAGDLFGILSQGSSVTIRR</sequence>
<dbReference type="CDD" id="cd16913">
    <property type="entry name" value="YkuD_like"/>
    <property type="match status" value="1"/>
</dbReference>
<feature type="active site" description="Proton donor/acceptor" evidence="9">
    <location>
        <position position="438"/>
    </location>
</feature>
<evidence type="ECO:0000256" key="3">
    <source>
        <dbReference type="ARBA" id="ARBA00022676"/>
    </source>
</evidence>
<dbReference type="Gene3D" id="3.10.350.10">
    <property type="entry name" value="LysM domain"/>
    <property type="match status" value="1"/>
</dbReference>
<feature type="compositionally biased region" description="Polar residues" evidence="10">
    <location>
        <begin position="185"/>
        <end position="200"/>
    </location>
</feature>
<keyword evidence="8 9" id="KW-0961">Cell wall biogenesis/degradation</keyword>
<keyword evidence="4 13" id="KW-0808">Transferase</keyword>
<dbReference type="AlphaFoldDB" id="A0A5C5Y329"/>
<dbReference type="EMBL" id="SJPL01000001">
    <property type="protein sequence ID" value="TWT69091.1"/>
    <property type="molecule type" value="Genomic_DNA"/>
</dbReference>
<evidence type="ECO:0000259" key="12">
    <source>
        <dbReference type="PROSITE" id="PS52029"/>
    </source>
</evidence>
<dbReference type="Proteomes" id="UP000317238">
    <property type="component" value="Unassembled WGS sequence"/>
</dbReference>
<dbReference type="GO" id="GO:0071555">
    <property type="term" value="P:cell wall organization"/>
    <property type="evidence" value="ECO:0007669"/>
    <property type="project" value="UniProtKB-UniRule"/>
</dbReference>
<dbReference type="EC" id="2.-.-.-" evidence="13"/>
<dbReference type="GO" id="GO:0008360">
    <property type="term" value="P:regulation of cell shape"/>
    <property type="evidence" value="ECO:0007669"/>
    <property type="project" value="UniProtKB-UniRule"/>
</dbReference>
<evidence type="ECO:0000256" key="5">
    <source>
        <dbReference type="ARBA" id="ARBA00022801"/>
    </source>
</evidence>
<dbReference type="PROSITE" id="PS51782">
    <property type="entry name" value="LYSM"/>
    <property type="match status" value="1"/>
</dbReference>
<dbReference type="InterPro" id="IPR038063">
    <property type="entry name" value="Transpep_catalytic_dom"/>
</dbReference>
<feature type="active site" description="Nucleophile" evidence="9">
    <location>
        <position position="451"/>
    </location>
</feature>
<keyword evidence="14" id="KW-1185">Reference proteome</keyword>
<dbReference type="PROSITE" id="PS52029">
    <property type="entry name" value="LD_TPASE"/>
    <property type="match status" value="1"/>
</dbReference>
<feature type="domain" description="LysM" evidence="11">
    <location>
        <begin position="309"/>
        <end position="353"/>
    </location>
</feature>
<dbReference type="PANTHER" id="PTHR30582">
    <property type="entry name" value="L,D-TRANSPEPTIDASE"/>
    <property type="match status" value="1"/>
</dbReference>
<comment type="caution">
    <text evidence="13">The sequence shown here is derived from an EMBL/GenBank/DDBJ whole genome shotgun (WGS) entry which is preliminary data.</text>
</comment>
<name>A0A5C5Y329_9PLAN</name>
<dbReference type="GO" id="GO:0018104">
    <property type="term" value="P:peptidoglycan-protein cross-linking"/>
    <property type="evidence" value="ECO:0007669"/>
    <property type="project" value="TreeGrafter"/>
</dbReference>
<keyword evidence="6 9" id="KW-0133">Cell shape</keyword>
<reference evidence="13 14" key="1">
    <citation type="submission" date="2019-02" db="EMBL/GenBank/DDBJ databases">
        <title>Deep-cultivation of Planctomycetes and their phenomic and genomic characterization uncovers novel biology.</title>
        <authorList>
            <person name="Wiegand S."/>
            <person name="Jogler M."/>
            <person name="Boedeker C."/>
            <person name="Pinto D."/>
            <person name="Vollmers J."/>
            <person name="Rivas-Marin E."/>
            <person name="Kohn T."/>
            <person name="Peeters S.H."/>
            <person name="Heuer A."/>
            <person name="Rast P."/>
            <person name="Oberbeckmann S."/>
            <person name="Bunk B."/>
            <person name="Jeske O."/>
            <person name="Meyerdierks A."/>
            <person name="Storesund J.E."/>
            <person name="Kallscheuer N."/>
            <person name="Luecker S."/>
            <person name="Lage O.M."/>
            <person name="Pohl T."/>
            <person name="Merkel B.J."/>
            <person name="Hornburger P."/>
            <person name="Mueller R.-W."/>
            <person name="Bruemmer F."/>
            <person name="Labrenz M."/>
            <person name="Spormann A.M."/>
            <person name="Op Den Camp H."/>
            <person name="Overmann J."/>
            <person name="Amann R."/>
            <person name="Jetten M.S.M."/>
            <person name="Mascher T."/>
            <person name="Medema M.H."/>
            <person name="Devos D.P."/>
            <person name="Kaster A.-K."/>
            <person name="Ovreas L."/>
            <person name="Rohde M."/>
            <person name="Galperin M.Y."/>
            <person name="Jogler C."/>
        </authorList>
    </citation>
    <scope>NUCLEOTIDE SEQUENCE [LARGE SCALE GENOMIC DNA]</scope>
    <source>
        <strain evidence="13 14">Pan14r</strain>
    </source>
</reference>
<dbReference type="GO" id="GO:0005576">
    <property type="term" value="C:extracellular region"/>
    <property type="evidence" value="ECO:0007669"/>
    <property type="project" value="TreeGrafter"/>
</dbReference>
<dbReference type="Pfam" id="PF01476">
    <property type="entry name" value="LysM"/>
    <property type="match status" value="1"/>
</dbReference>
<dbReference type="PANTHER" id="PTHR30582:SF24">
    <property type="entry name" value="L,D-TRANSPEPTIDASE ERFK_SRFK-RELATED"/>
    <property type="match status" value="1"/>
</dbReference>
<evidence type="ECO:0000313" key="13">
    <source>
        <dbReference type="EMBL" id="TWT69091.1"/>
    </source>
</evidence>
<evidence type="ECO:0000256" key="9">
    <source>
        <dbReference type="PROSITE-ProRule" id="PRU01373"/>
    </source>
</evidence>
<dbReference type="InterPro" id="IPR036779">
    <property type="entry name" value="LysM_dom_sf"/>
</dbReference>
<gene>
    <name evidence="13" type="primary">ykuD</name>
    <name evidence="13" type="ORF">Pan14r_13750</name>
</gene>